<gene>
    <name evidence="9" type="ORF">BOX37_04030</name>
</gene>
<evidence type="ECO:0000256" key="5">
    <source>
        <dbReference type="ARBA" id="ARBA00022989"/>
    </source>
</evidence>
<feature type="transmembrane region" description="Helical" evidence="7">
    <location>
        <begin position="179"/>
        <end position="197"/>
    </location>
</feature>
<dbReference type="Gene3D" id="3.10.20.90">
    <property type="entry name" value="Phosphatidylinositol 3-kinase Catalytic Subunit, Chain A, domain 1"/>
    <property type="match status" value="1"/>
</dbReference>
<keyword evidence="6 7" id="KW-0472">Membrane</keyword>
<feature type="transmembrane region" description="Helical" evidence="7">
    <location>
        <begin position="203"/>
        <end position="221"/>
    </location>
</feature>
<evidence type="ECO:0000313" key="10">
    <source>
        <dbReference type="Proteomes" id="UP000183810"/>
    </source>
</evidence>
<dbReference type="KEGG" id="nsl:BOX37_04030"/>
<evidence type="ECO:0000256" key="7">
    <source>
        <dbReference type="SAM" id="Phobius"/>
    </source>
</evidence>
<proteinExistence type="inferred from homology"/>
<dbReference type="AlphaFoldDB" id="A0A1J0W1D5"/>
<feature type="domain" description="EccD-like transmembrane" evidence="8">
    <location>
        <begin position="119"/>
        <end position="475"/>
    </location>
</feature>
<evidence type="ECO:0000256" key="2">
    <source>
        <dbReference type="ARBA" id="ARBA00006162"/>
    </source>
</evidence>
<feature type="transmembrane region" description="Helical" evidence="7">
    <location>
        <begin position="388"/>
        <end position="407"/>
    </location>
</feature>
<dbReference type="Pfam" id="PF08817">
    <property type="entry name" value="YukD"/>
    <property type="match status" value="1"/>
</dbReference>
<comment type="subcellular location">
    <subcellularLocation>
        <location evidence="1">Cell membrane</location>
        <topology evidence="1">Multi-pass membrane protein</topology>
    </subcellularLocation>
</comment>
<dbReference type="RefSeq" id="WP_071931171.1">
    <property type="nucleotide sequence ID" value="NZ_CP018082.1"/>
</dbReference>
<keyword evidence="4 7" id="KW-0812">Transmembrane</keyword>
<accession>A0A1J0W1D5</accession>
<feature type="transmembrane region" description="Helical" evidence="7">
    <location>
        <begin position="147"/>
        <end position="167"/>
    </location>
</feature>
<dbReference type="Proteomes" id="UP000183810">
    <property type="component" value="Chromosome"/>
</dbReference>
<feature type="transmembrane region" description="Helical" evidence="7">
    <location>
        <begin position="121"/>
        <end position="141"/>
    </location>
</feature>
<reference evidence="9" key="1">
    <citation type="submission" date="2016-11" db="EMBL/GenBank/DDBJ databases">
        <authorList>
            <person name="Jaros S."/>
            <person name="Januszkiewicz K."/>
            <person name="Wedrychowicz H."/>
        </authorList>
    </citation>
    <scope>NUCLEOTIDE SEQUENCE [LARGE SCALE GENOMIC DNA]</scope>
    <source>
        <strain evidence="9">Y48</strain>
    </source>
</reference>
<dbReference type="InterPro" id="IPR006707">
    <property type="entry name" value="T7SS_EccD"/>
</dbReference>
<comment type="similarity">
    <text evidence="2">Belongs to the EccD/Snm4 family.</text>
</comment>
<dbReference type="InterPro" id="IPR024962">
    <property type="entry name" value="YukD-like"/>
</dbReference>
<name>A0A1J0W1D5_9NOCA</name>
<feature type="transmembrane region" description="Helical" evidence="7">
    <location>
        <begin position="228"/>
        <end position="251"/>
    </location>
</feature>
<organism evidence="9 10">
    <name type="scientific">Nocardia mangyaensis</name>
    <dbReference type="NCBI Taxonomy" id="2213200"/>
    <lineage>
        <taxon>Bacteria</taxon>
        <taxon>Bacillati</taxon>
        <taxon>Actinomycetota</taxon>
        <taxon>Actinomycetes</taxon>
        <taxon>Mycobacteriales</taxon>
        <taxon>Nocardiaceae</taxon>
        <taxon>Nocardia</taxon>
    </lineage>
</organism>
<keyword evidence="10" id="KW-1185">Reference proteome</keyword>
<keyword evidence="5 7" id="KW-1133">Transmembrane helix</keyword>
<feature type="transmembrane region" description="Helical" evidence="7">
    <location>
        <begin position="257"/>
        <end position="277"/>
    </location>
</feature>
<evidence type="ECO:0000256" key="1">
    <source>
        <dbReference type="ARBA" id="ARBA00004651"/>
    </source>
</evidence>
<dbReference type="Pfam" id="PF19053">
    <property type="entry name" value="EccD"/>
    <property type="match status" value="1"/>
</dbReference>
<feature type="transmembrane region" description="Helical" evidence="7">
    <location>
        <begin position="335"/>
        <end position="353"/>
    </location>
</feature>
<evidence type="ECO:0000256" key="3">
    <source>
        <dbReference type="ARBA" id="ARBA00022475"/>
    </source>
</evidence>
<dbReference type="GO" id="GO:0005886">
    <property type="term" value="C:plasma membrane"/>
    <property type="evidence" value="ECO:0007669"/>
    <property type="project" value="UniProtKB-SubCell"/>
</dbReference>
<keyword evidence="3" id="KW-1003">Cell membrane</keyword>
<dbReference type="EMBL" id="CP018082">
    <property type="protein sequence ID" value="APE38009.1"/>
    <property type="molecule type" value="Genomic_DNA"/>
</dbReference>
<sequence length="475" mass="47995">MCRVSVIGGNTQLDVGLPASVPIAAFITDLVALIGSRDPATEDAEGGAVPDPQRWTLARIGAEAIAPNRSLLDAEVHDGDLLVLRSVAAKEAPALFDDVIDAVSRLTAAEFRSWSPASARWVGLLGAGLATVLTLILLAAGRSHGDGLAAPLLLLGYAAGAAAAATIAARRFQDETTAVWLSLCGLLLVFGGGILLVPGPFGSPHLLLGFSLSIAAAVGLYRSTASGALLCAATVTLGVLGGGGAAVQFIWQPGLPKIAAGLLVVALIVISLAPRFAAVAARLPIPPVPTAGAAIDPADHEPRPTIEGVGAVGATTLPSAVGLGRRARAANRYQSGIMIGCTVAVAGGALGAADPFGAARWQGVALAVVAAIILCLRGRAFADLTQAATLISGGAATFLALVIAMAAAEPDRILTAAVLLLVFAAAVVAFGVIGPHTEITPVARRAVEIFEYLLIVTVVPLVLWLLDVYSMARNL</sequence>
<evidence type="ECO:0000256" key="4">
    <source>
        <dbReference type="ARBA" id="ARBA00022692"/>
    </source>
</evidence>
<dbReference type="InterPro" id="IPR044049">
    <property type="entry name" value="EccD_transm"/>
</dbReference>
<dbReference type="PIRSF" id="PIRSF017804">
    <property type="entry name" value="Secretion_EccD1"/>
    <property type="match status" value="1"/>
</dbReference>
<evidence type="ECO:0000313" key="9">
    <source>
        <dbReference type="EMBL" id="APE38009.1"/>
    </source>
</evidence>
<feature type="transmembrane region" description="Helical" evidence="7">
    <location>
        <begin position="446"/>
        <end position="466"/>
    </location>
</feature>
<feature type="transmembrane region" description="Helical" evidence="7">
    <location>
        <begin position="413"/>
        <end position="434"/>
    </location>
</feature>
<evidence type="ECO:0000259" key="8">
    <source>
        <dbReference type="Pfam" id="PF19053"/>
    </source>
</evidence>
<feature type="transmembrane region" description="Helical" evidence="7">
    <location>
        <begin position="359"/>
        <end position="376"/>
    </location>
</feature>
<evidence type="ECO:0000256" key="6">
    <source>
        <dbReference type="ARBA" id="ARBA00023136"/>
    </source>
</evidence>
<dbReference type="NCBIfam" id="TIGR03920">
    <property type="entry name" value="T7SS_EccD"/>
    <property type="match status" value="1"/>
</dbReference>
<protein>
    <submittedName>
        <fullName evidence="9">Type VII secretion integral membrane protein EccD</fullName>
    </submittedName>
</protein>